<dbReference type="InterPro" id="IPR036291">
    <property type="entry name" value="NAD(P)-bd_dom_sf"/>
</dbReference>
<reference evidence="1" key="1">
    <citation type="journal article" date="2014" name="Int. J. Syst. Evol. Microbiol.">
        <title>Complete genome sequence of Corynebacterium casei LMG S-19264T (=DSM 44701T), isolated from a smear-ripened cheese.</title>
        <authorList>
            <consortium name="US DOE Joint Genome Institute (JGI-PGF)"/>
            <person name="Walter F."/>
            <person name="Albersmeier A."/>
            <person name="Kalinowski J."/>
            <person name="Ruckert C."/>
        </authorList>
    </citation>
    <scope>NUCLEOTIDE SEQUENCE</scope>
    <source>
        <strain evidence="1">JCM 3091</strain>
    </source>
</reference>
<evidence type="ECO:0000313" key="2">
    <source>
        <dbReference type="Proteomes" id="UP000662200"/>
    </source>
</evidence>
<keyword evidence="2" id="KW-1185">Reference proteome</keyword>
<gene>
    <name evidence="1" type="ORF">GCM10010124_35870</name>
</gene>
<comment type="caution">
    <text evidence="1">The sequence shown here is derived from an EMBL/GenBank/DDBJ whole genome shotgun (WGS) entry which is preliminary data.</text>
</comment>
<reference evidence="1" key="2">
    <citation type="submission" date="2020-09" db="EMBL/GenBank/DDBJ databases">
        <authorList>
            <person name="Sun Q."/>
            <person name="Ohkuma M."/>
        </authorList>
    </citation>
    <scope>NUCLEOTIDE SEQUENCE</scope>
    <source>
        <strain evidence="1">JCM 3091</strain>
    </source>
</reference>
<dbReference type="PANTHER" id="PTHR14097:SF8">
    <property type="entry name" value="NAD(P)-BINDING DOMAIN-CONTAINING PROTEIN"/>
    <property type="match status" value="1"/>
</dbReference>
<sequence length="224" mass="24026">MRVVLFGATGMVGQGVLHECLADPRVTAVLAVGRTPVPREHPKLRQRVVPDLADLTAVADDLAGCDACFFCLGVTSLGLSERAYRRVTYDLTMHVARLLAAGSPDAVLVYVSGAGTDPAGSRMWARVRGATENALRTLRLRVYLFRPAYIQPRGGVLSRTRWYRLAYRAAGPLYPALRRLAPGAVTASDTVGRAMIAVAAAGWPTDVLRTRDINAAGDVGAARR</sequence>
<name>A0A8J3FLX4_9ACTN</name>
<dbReference type="AlphaFoldDB" id="A0A8J3FLX4"/>
<dbReference type="Proteomes" id="UP000662200">
    <property type="component" value="Unassembled WGS sequence"/>
</dbReference>
<dbReference type="PANTHER" id="PTHR14097">
    <property type="entry name" value="OXIDOREDUCTASE HTATIP2"/>
    <property type="match status" value="1"/>
</dbReference>
<dbReference type="Gene3D" id="3.40.50.720">
    <property type="entry name" value="NAD(P)-binding Rossmann-like Domain"/>
    <property type="match status" value="1"/>
</dbReference>
<dbReference type="EMBL" id="BMQC01000016">
    <property type="protein sequence ID" value="GGK40007.1"/>
    <property type="molecule type" value="Genomic_DNA"/>
</dbReference>
<accession>A0A8J3FLX4</accession>
<dbReference type="SUPFAM" id="SSF51735">
    <property type="entry name" value="NAD(P)-binding Rossmann-fold domains"/>
    <property type="match status" value="1"/>
</dbReference>
<organism evidence="1 2">
    <name type="scientific">Pilimelia terevasa</name>
    <dbReference type="NCBI Taxonomy" id="53372"/>
    <lineage>
        <taxon>Bacteria</taxon>
        <taxon>Bacillati</taxon>
        <taxon>Actinomycetota</taxon>
        <taxon>Actinomycetes</taxon>
        <taxon>Micromonosporales</taxon>
        <taxon>Micromonosporaceae</taxon>
        <taxon>Pilimelia</taxon>
    </lineage>
</organism>
<protein>
    <submittedName>
        <fullName evidence="1">Epimerase</fullName>
    </submittedName>
</protein>
<proteinExistence type="predicted"/>
<dbReference type="RefSeq" id="WP_189115511.1">
    <property type="nucleotide sequence ID" value="NZ_BMQC01000016.1"/>
</dbReference>
<evidence type="ECO:0000313" key="1">
    <source>
        <dbReference type="EMBL" id="GGK40007.1"/>
    </source>
</evidence>